<dbReference type="PATRIC" id="fig|999422.3.peg.1838"/>
<reference evidence="1 2" key="1">
    <citation type="submission" date="2011-12" db="EMBL/GenBank/DDBJ databases">
        <title>The Genome Sequence of Prevotella maculosa OT 289.</title>
        <authorList>
            <consortium name="The Broad Institute Genome Sequencing Platform"/>
            <person name="Earl A."/>
            <person name="Ward D."/>
            <person name="Feldgarden M."/>
            <person name="Gevers D."/>
            <person name="Izard J."/>
            <person name="Blanton J.M."/>
            <person name="Mathney J."/>
            <person name="Tanner A.C."/>
            <person name="Dewhirst F.E."/>
            <person name="Young S.K."/>
            <person name="Zeng Q."/>
            <person name="Gargeya S."/>
            <person name="Fitzgerald M."/>
            <person name="Haas B."/>
            <person name="Abouelleil A."/>
            <person name="Alvarado L."/>
            <person name="Arachchi H.M."/>
            <person name="Berlin A."/>
            <person name="Chapman S.B."/>
            <person name="Gearin G."/>
            <person name="Goldberg J."/>
            <person name="Griggs A."/>
            <person name="Gujja S."/>
            <person name="Hansen M."/>
            <person name="Heiman D."/>
            <person name="Howarth C."/>
            <person name="Larimer J."/>
            <person name="Lui A."/>
            <person name="MacDonald P.J.P."/>
            <person name="McCowen C."/>
            <person name="Montmayeur A."/>
            <person name="Murphy C."/>
            <person name="Neiman D."/>
            <person name="Pearson M."/>
            <person name="Priest M."/>
            <person name="Roberts A."/>
            <person name="Saif S."/>
            <person name="Shea T."/>
            <person name="Sisk P."/>
            <person name="Stolte C."/>
            <person name="Sykes S."/>
            <person name="Wortman J."/>
            <person name="Nusbaum C."/>
            <person name="Birren B."/>
        </authorList>
    </citation>
    <scope>NUCLEOTIDE SEQUENCE [LARGE SCALE GENOMIC DNA]</scope>
    <source>
        <strain evidence="1 2">OT 289</strain>
    </source>
</reference>
<dbReference type="HOGENOM" id="CLU_078173_0_0_10"/>
<evidence type="ECO:0000313" key="2">
    <source>
        <dbReference type="Proteomes" id="UP000003167"/>
    </source>
</evidence>
<protein>
    <submittedName>
        <fullName evidence="1">Ct1132 family CRISPR-associated protein</fullName>
    </submittedName>
</protein>
<evidence type="ECO:0000313" key="1">
    <source>
        <dbReference type="EMBL" id="EHO68881.1"/>
    </source>
</evidence>
<dbReference type="AlphaFoldDB" id="H1HNK2"/>
<dbReference type="OrthoDB" id="834695at2"/>
<dbReference type="EMBL" id="AGEK01000030">
    <property type="protein sequence ID" value="EHO68881.1"/>
    <property type="molecule type" value="Genomic_DNA"/>
</dbReference>
<comment type="caution">
    <text evidence="1">The sequence shown here is derived from an EMBL/GenBank/DDBJ whole genome shotgun (WGS) entry which is preliminary data.</text>
</comment>
<organism evidence="1 2">
    <name type="scientific">Segatella maculosa OT 289</name>
    <dbReference type="NCBI Taxonomy" id="999422"/>
    <lineage>
        <taxon>Bacteria</taxon>
        <taxon>Pseudomonadati</taxon>
        <taxon>Bacteroidota</taxon>
        <taxon>Bacteroidia</taxon>
        <taxon>Bacteroidales</taxon>
        <taxon>Prevotellaceae</taxon>
        <taxon>Segatella</taxon>
    </lineage>
</organism>
<gene>
    <name evidence="1" type="ORF">HMPREF9944_01746</name>
</gene>
<dbReference type="STRING" id="999422.HMPREF9944_01746"/>
<dbReference type="RefSeq" id="WP_008565744.1">
    <property type="nucleotide sequence ID" value="NZ_JH594505.1"/>
</dbReference>
<dbReference type="GO" id="GO:0043571">
    <property type="term" value="P:maintenance of CRISPR repeat elements"/>
    <property type="evidence" value="ECO:0007669"/>
    <property type="project" value="InterPro"/>
</dbReference>
<dbReference type="InterPro" id="IPR006482">
    <property type="entry name" value="Cas7_Csh2/Csh2"/>
</dbReference>
<sequence>MEKFENRVFGCVVVKAINSNYNADFSGQPRTLPNGIVYATDKALKYTIKNYVRTINPTLNIFYFKTLNENLNPLSLDDKYIKLFGDYPKKNTKETVARNLLSCIDIRLFGATFAGKTNISLHGPVQVDHGVNKWKENNIFTEQILSPFSNKSDNPEAEKGMTTNGRQSRLEEGHYLHHFSVNPQTLYEMYNILGKDVCTLSIDDIDKLKEAMRRGVTWLDSASKIGSENEMLVWIQLKKNSKLVLPSLDTLVEMESEKQEGRVVFDFSKLSNHLQQIQDNVESVEVYLNKLSCEAKGLLDVVKIFDI</sequence>
<proteinExistence type="predicted"/>
<name>H1HNK2_9BACT</name>
<accession>H1HNK2</accession>
<dbReference type="Proteomes" id="UP000003167">
    <property type="component" value="Unassembled WGS sequence"/>
</dbReference>
<keyword evidence="2" id="KW-1185">Reference proteome</keyword>
<dbReference type="Pfam" id="PF05107">
    <property type="entry name" value="Cas_Cas7"/>
    <property type="match status" value="1"/>
</dbReference>